<accession>A0A1Y1YF79</accession>
<feature type="compositionally biased region" description="Basic and acidic residues" evidence="5">
    <location>
        <begin position="150"/>
        <end position="159"/>
    </location>
</feature>
<reference evidence="7 8" key="1">
    <citation type="submission" date="2016-07" db="EMBL/GenBank/DDBJ databases">
        <title>Pervasive Adenine N6-methylation of Active Genes in Fungi.</title>
        <authorList>
            <consortium name="DOE Joint Genome Institute"/>
            <person name="Mondo S.J."/>
            <person name="Dannebaum R.O."/>
            <person name="Kuo R.C."/>
            <person name="Labutti K."/>
            <person name="Haridas S."/>
            <person name="Kuo A."/>
            <person name="Salamov A."/>
            <person name="Ahrendt S.R."/>
            <person name="Lipzen A."/>
            <person name="Sullivan W."/>
            <person name="Andreopoulos W.B."/>
            <person name="Clum A."/>
            <person name="Lindquist E."/>
            <person name="Daum C."/>
            <person name="Ramamoorthy G.K."/>
            <person name="Gryganskyi A."/>
            <person name="Culley D."/>
            <person name="Magnuson J.K."/>
            <person name="James T.Y."/>
            <person name="O'Malley M.A."/>
            <person name="Stajich J.E."/>
            <person name="Spatafora J.W."/>
            <person name="Visel A."/>
            <person name="Grigoriev I.V."/>
        </authorList>
    </citation>
    <scope>NUCLEOTIDE SEQUENCE [LARGE SCALE GENOMIC DNA]</scope>
    <source>
        <strain evidence="7 8">CBS 115471</strain>
    </source>
</reference>
<dbReference type="EMBL" id="MCFA01000251">
    <property type="protein sequence ID" value="ORX96637.1"/>
    <property type="molecule type" value="Genomic_DNA"/>
</dbReference>
<keyword evidence="8" id="KW-1185">Reference proteome</keyword>
<gene>
    <name evidence="7" type="ORF">BCR34DRAFT_549162</name>
</gene>
<dbReference type="STRING" id="1231657.A0A1Y1YF79"/>
<evidence type="ECO:0000313" key="8">
    <source>
        <dbReference type="Proteomes" id="UP000193144"/>
    </source>
</evidence>
<evidence type="ECO:0000313" key="7">
    <source>
        <dbReference type="EMBL" id="ORX96637.1"/>
    </source>
</evidence>
<dbReference type="InterPro" id="IPR006913">
    <property type="entry name" value="CENP-V/GFA"/>
</dbReference>
<proteinExistence type="inferred from homology"/>
<evidence type="ECO:0000256" key="1">
    <source>
        <dbReference type="ARBA" id="ARBA00005495"/>
    </source>
</evidence>
<dbReference type="PANTHER" id="PTHR33337:SF31">
    <property type="entry name" value="DUF636 DOMAIN PROTEIN (AFU_ORTHOLOGUE AFUA_2G12650)"/>
    <property type="match status" value="1"/>
</dbReference>
<comment type="similarity">
    <text evidence="1">Belongs to the Gfa family.</text>
</comment>
<dbReference type="Pfam" id="PF04828">
    <property type="entry name" value="GFA"/>
    <property type="match status" value="1"/>
</dbReference>
<comment type="caution">
    <text evidence="7">The sequence shown here is derived from an EMBL/GenBank/DDBJ whole genome shotgun (WGS) entry which is preliminary data.</text>
</comment>
<dbReference type="AlphaFoldDB" id="A0A1Y1YF79"/>
<dbReference type="OrthoDB" id="5422068at2759"/>
<evidence type="ECO:0000259" key="6">
    <source>
        <dbReference type="PROSITE" id="PS51891"/>
    </source>
</evidence>
<name>A0A1Y1YF79_9PLEO</name>
<evidence type="ECO:0000256" key="2">
    <source>
        <dbReference type="ARBA" id="ARBA00022723"/>
    </source>
</evidence>
<protein>
    <submittedName>
        <fullName evidence="7">Mss4-like protein</fullName>
    </submittedName>
</protein>
<dbReference type="InterPro" id="IPR011057">
    <property type="entry name" value="Mss4-like_sf"/>
</dbReference>
<feature type="region of interest" description="Disordered" evidence="5">
    <location>
        <begin position="145"/>
        <end position="179"/>
    </location>
</feature>
<dbReference type="GO" id="GO:0016846">
    <property type="term" value="F:carbon-sulfur lyase activity"/>
    <property type="evidence" value="ECO:0007669"/>
    <property type="project" value="InterPro"/>
</dbReference>
<sequence>MSDPSPSPPTRTLSATCHCKASTLSFTIPTSSLPLPTHFCHCSICRHTHGTLCTIHAPVPAPTVDLSTFTSYKSSPRVERWFCSTCGAHMLDQDVEKGQWCVAASLVDAEEEVWRFEKHIHVEETFDGGLSTWLPQIGGQQLGTWKTKPGRQDLEDKPMGDYTAPTPSHSDADARNNTNGKGKKLHAHCHCHGIEFFISPPDPGTSFINHTEGVMPKDKTKWHASSDVCNSCRLTSSSFLTSWLFPSVSAITLSDGLPYPQNHIFGTAKPYQSSPGVTRTFCGTCGAVVVFAIEKRYKGGEGVVDVAAGLVDEEVAGGVRAEEGLEWSAQVGYTEDCGWREAVKGVQEGIGRWVERLRKDEVLSKQANL</sequence>
<dbReference type="Proteomes" id="UP000193144">
    <property type="component" value="Unassembled WGS sequence"/>
</dbReference>
<evidence type="ECO:0000256" key="4">
    <source>
        <dbReference type="ARBA" id="ARBA00023239"/>
    </source>
</evidence>
<dbReference type="PROSITE" id="PS51891">
    <property type="entry name" value="CENP_V_GFA"/>
    <property type="match status" value="1"/>
</dbReference>
<evidence type="ECO:0000256" key="5">
    <source>
        <dbReference type="SAM" id="MobiDB-lite"/>
    </source>
</evidence>
<keyword evidence="4" id="KW-0456">Lyase</keyword>
<feature type="compositionally biased region" description="Polar residues" evidence="5">
    <location>
        <begin position="165"/>
        <end position="179"/>
    </location>
</feature>
<organism evidence="7 8">
    <name type="scientific">Clohesyomyces aquaticus</name>
    <dbReference type="NCBI Taxonomy" id="1231657"/>
    <lineage>
        <taxon>Eukaryota</taxon>
        <taxon>Fungi</taxon>
        <taxon>Dikarya</taxon>
        <taxon>Ascomycota</taxon>
        <taxon>Pezizomycotina</taxon>
        <taxon>Dothideomycetes</taxon>
        <taxon>Pleosporomycetidae</taxon>
        <taxon>Pleosporales</taxon>
        <taxon>Lindgomycetaceae</taxon>
        <taxon>Clohesyomyces</taxon>
    </lineage>
</organism>
<dbReference type="GO" id="GO:0046872">
    <property type="term" value="F:metal ion binding"/>
    <property type="evidence" value="ECO:0007669"/>
    <property type="project" value="UniProtKB-KW"/>
</dbReference>
<dbReference type="Gene3D" id="3.90.1590.10">
    <property type="entry name" value="glutathione-dependent formaldehyde- activating enzyme (gfa)"/>
    <property type="match status" value="2"/>
</dbReference>
<dbReference type="PANTHER" id="PTHR33337">
    <property type="entry name" value="GFA DOMAIN-CONTAINING PROTEIN"/>
    <property type="match status" value="1"/>
</dbReference>
<feature type="domain" description="CENP-V/GFA" evidence="6">
    <location>
        <begin position="13"/>
        <end position="115"/>
    </location>
</feature>
<keyword evidence="2" id="KW-0479">Metal-binding</keyword>
<keyword evidence="3" id="KW-0862">Zinc</keyword>
<evidence type="ECO:0000256" key="3">
    <source>
        <dbReference type="ARBA" id="ARBA00022833"/>
    </source>
</evidence>
<dbReference type="SUPFAM" id="SSF51316">
    <property type="entry name" value="Mss4-like"/>
    <property type="match status" value="2"/>
</dbReference>